<dbReference type="RefSeq" id="WP_012965058.1">
    <property type="nucleotide sequence ID" value="NC_013849.1"/>
</dbReference>
<dbReference type="EMBL" id="CP001899">
    <property type="protein sequence ID" value="ADC64712.1"/>
    <property type="molecule type" value="Genomic_DNA"/>
</dbReference>
<evidence type="ECO:0000313" key="1">
    <source>
        <dbReference type="EMBL" id="ADC64712.1"/>
    </source>
</evidence>
<keyword evidence="2" id="KW-1185">Reference proteome</keyword>
<dbReference type="HOGENOM" id="CLU_2366083_0_0_2"/>
<name>D3S379_FERPA</name>
<dbReference type="KEGG" id="fpl:Ferp_0538"/>
<accession>D3S379</accession>
<dbReference type="GeneID" id="8778039"/>
<dbReference type="STRING" id="589924.Ferp_0538"/>
<dbReference type="AlphaFoldDB" id="D3S379"/>
<organism evidence="1 2">
    <name type="scientific">Ferroglobus placidus (strain DSM 10642 / AEDII12DO)</name>
    <dbReference type="NCBI Taxonomy" id="589924"/>
    <lineage>
        <taxon>Archaea</taxon>
        <taxon>Methanobacteriati</taxon>
        <taxon>Methanobacteriota</taxon>
        <taxon>Archaeoglobi</taxon>
        <taxon>Archaeoglobales</taxon>
        <taxon>Archaeoglobaceae</taxon>
        <taxon>Ferroglobus</taxon>
    </lineage>
</organism>
<gene>
    <name evidence="1" type="ordered locus">Ferp_0538</name>
</gene>
<evidence type="ECO:0000313" key="2">
    <source>
        <dbReference type="Proteomes" id="UP000002613"/>
    </source>
</evidence>
<dbReference type="Proteomes" id="UP000002613">
    <property type="component" value="Chromosome"/>
</dbReference>
<reference evidence="1 2" key="2">
    <citation type="journal article" date="2011" name="Stand. Genomic Sci.">
        <title>Complete genome sequence of Ferroglobus placidus AEDII12DO.</title>
        <authorList>
            <person name="Anderson I."/>
            <person name="Risso C."/>
            <person name="Holmes D."/>
            <person name="Lucas S."/>
            <person name="Copeland A."/>
            <person name="Lapidus A."/>
            <person name="Cheng J.F."/>
            <person name="Bruce D."/>
            <person name="Goodwin L."/>
            <person name="Pitluck S."/>
            <person name="Saunders E."/>
            <person name="Brettin T."/>
            <person name="Detter J.C."/>
            <person name="Han C."/>
            <person name="Tapia R."/>
            <person name="Larimer F."/>
            <person name="Land M."/>
            <person name="Hauser L."/>
            <person name="Woyke T."/>
            <person name="Lovley D."/>
            <person name="Kyrpides N."/>
            <person name="Ivanova N."/>
        </authorList>
    </citation>
    <scope>NUCLEOTIDE SEQUENCE [LARGE SCALE GENOMIC DNA]</scope>
    <source>
        <strain evidence="2">DSM 10642 / AEDII12DO</strain>
    </source>
</reference>
<reference evidence="2" key="1">
    <citation type="submission" date="2010-02" db="EMBL/GenBank/DDBJ databases">
        <title>Complete sequence of Ferroglobus placidus DSM 10642.</title>
        <authorList>
            <consortium name="US DOE Joint Genome Institute"/>
            <person name="Lucas S."/>
            <person name="Copeland A."/>
            <person name="Lapidus A."/>
            <person name="Cheng J.-F."/>
            <person name="Bruce D."/>
            <person name="Goodwin L."/>
            <person name="Pitluck S."/>
            <person name="Saunders E."/>
            <person name="Brettin T."/>
            <person name="Detter J.C."/>
            <person name="Han C."/>
            <person name="Tapia R."/>
            <person name="Larimer F."/>
            <person name="Land M."/>
            <person name="Hauser L."/>
            <person name="Kyrpides N."/>
            <person name="Ivanova N."/>
            <person name="Holmes D."/>
            <person name="Lovley D."/>
            <person name="Kyrpides N."/>
            <person name="Anderson I.J."/>
            <person name="Woyke T."/>
        </authorList>
    </citation>
    <scope>NUCLEOTIDE SEQUENCE [LARGE SCALE GENOMIC DNA]</scope>
    <source>
        <strain evidence="2">DSM 10642 / AEDII12DO</strain>
    </source>
</reference>
<sequence>MGNLYFVTEDGEVYDDSKDIPEGKPSIMVHGWRDLEKVLHKLESGEDFLEIASRMCSMCGGFAENGDCRCGNFTPQLIFDDRGCVIRYTYVELLC</sequence>
<proteinExistence type="predicted"/>
<protein>
    <submittedName>
        <fullName evidence="1">Uncharacterized protein</fullName>
    </submittedName>
</protein>
<dbReference type="PaxDb" id="589924-Ferp_0538"/>